<dbReference type="InterPro" id="IPR000620">
    <property type="entry name" value="EamA_dom"/>
</dbReference>
<dbReference type="Proteomes" id="UP000481327">
    <property type="component" value="Unassembled WGS sequence"/>
</dbReference>
<evidence type="ECO:0000256" key="6">
    <source>
        <dbReference type="SAM" id="Phobius"/>
    </source>
</evidence>
<dbReference type="AlphaFoldDB" id="A0A7C9KN40"/>
<keyword evidence="5 6" id="KW-0472">Membrane</keyword>
<dbReference type="GO" id="GO:0016020">
    <property type="term" value="C:membrane"/>
    <property type="evidence" value="ECO:0007669"/>
    <property type="project" value="UniProtKB-SubCell"/>
</dbReference>
<evidence type="ECO:0000256" key="5">
    <source>
        <dbReference type="ARBA" id="ARBA00023136"/>
    </source>
</evidence>
<reference evidence="8 9" key="1">
    <citation type="submission" date="2019-09" db="EMBL/GenBank/DDBJ databases">
        <title>Polymorphobacter sp. isolated from a lake in China.</title>
        <authorList>
            <person name="Liu Z."/>
        </authorList>
    </citation>
    <scope>NUCLEOTIDE SEQUENCE [LARGE SCALE GENOMIC DNA]</scope>
    <source>
        <strain evidence="8 9">D40P</strain>
    </source>
</reference>
<feature type="transmembrane region" description="Helical" evidence="6">
    <location>
        <begin position="204"/>
        <end position="222"/>
    </location>
</feature>
<feature type="transmembrane region" description="Helical" evidence="6">
    <location>
        <begin position="234"/>
        <end position="254"/>
    </location>
</feature>
<feature type="transmembrane region" description="Helical" evidence="6">
    <location>
        <begin position="9"/>
        <end position="29"/>
    </location>
</feature>
<protein>
    <submittedName>
        <fullName evidence="8">EamA family transporter</fullName>
    </submittedName>
</protein>
<dbReference type="EMBL" id="WIOL01000003">
    <property type="protein sequence ID" value="MQT17424.1"/>
    <property type="molecule type" value="Genomic_DNA"/>
</dbReference>
<gene>
    <name evidence="8" type="ORF">F3168_09130</name>
</gene>
<dbReference type="OrthoDB" id="9812899at2"/>
<feature type="transmembrane region" description="Helical" evidence="6">
    <location>
        <begin position="98"/>
        <end position="116"/>
    </location>
</feature>
<evidence type="ECO:0000256" key="2">
    <source>
        <dbReference type="ARBA" id="ARBA00009853"/>
    </source>
</evidence>
<feature type="domain" description="EamA" evidence="7">
    <location>
        <begin position="7"/>
        <end position="137"/>
    </location>
</feature>
<feature type="transmembrane region" description="Helical" evidence="6">
    <location>
        <begin position="177"/>
        <end position="198"/>
    </location>
</feature>
<feature type="transmembrane region" description="Helical" evidence="6">
    <location>
        <begin position="35"/>
        <end position="53"/>
    </location>
</feature>
<feature type="transmembrane region" description="Helical" evidence="6">
    <location>
        <begin position="123"/>
        <end position="141"/>
    </location>
</feature>
<accession>A0A7C9KN40</accession>
<dbReference type="SUPFAM" id="SSF103481">
    <property type="entry name" value="Multidrug resistance efflux transporter EmrE"/>
    <property type="match status" value="2"/>
</dbReference>
<keyword evidence="9" id="KW-1185">Reference proteome</keyword>
<dbReference type="PANTHER" id="PTHR22911">
    <property type="entry name" value="ACYL-MALONYL CONDENSING ENZYME-RELATED"/>
    <property type="match status" value="1"/>
</dbReference>
<evidence type="ECO:0000256" key="3">
    <source>
        <dbReference type="ARBA" id="ARBA00022692"/>
    </source>
</evidence>
<keyword evidence="4 6" id="KW-1133">Transmembrane helix</keyword>
<comment type="subcellular location">
    <subcellularLocation>
        <location evidence="1">Membrane</location>
        <topology evidence="1">Multi-pass membrane protein</topology>
    </subcellularLocation>
</comment>
<feature type="transmembrane region" description="Helical" evidence="6">
    <location>
        <begin position="73"/>
        <end position="92"/>
    </location>
</feature>
<proteinExistence type="inferred from homology"/>
<evidence type="ECO:0000313" key="9">
    <source>
        <dbReference type="Proteomes" id="UP000481327"/>
    </source>
</evidence>
<evidence type="ECO:0000256" key="1">
    <source>
        <dbReference type="ARBA" id="ARBA00004141"/>
    </source>
</evidence>
<name>A0A7C9KN40_9SPHN</name>
<keyword evidence="3 6" id="KW-0812">Transmembrane</keyword>
<sequence>MNSVTNRGVFWMILSCTAFASMWVLIRYASREVHAFQIVFFRCAIGTLVLLPMMLRNPGLIRLSRLTANLRRAASGFIATMGTFYAVAHAPLATALSINYTAPLFATAGAVLFLGEKIHFRRVAALAAGFAGMLIVVRPGALPLTPGVLAAVISAVSTAFSIVAIRQLVATDDSRAVASWTFILMTPPSFIAALFVWRWPPADVWPLLVAIGCAAAVGQLAMNKAFSLAEASAVLPYDFVRFGLVTLAGIALFGERVDQMTILGGVVIFGATVYLAVRERQVARALLAASVPERPD</sequence>
<feature type="transmembrane region" description="Helical" evidence="6">
    <location>
        <begin position="260"/>
        <end position="277"/>
    </location>
</feature>
<comment type="similarity">
    <text evidence="2">Belongs to the drug/metabolite transporter (DMT) superfamily. 10 TMS drug/metabolite exporter (DME) (TC 2.A.7.3) family.</text>
</comment>
<evidence type="ECO:0000313" key="8">
    <source>
        <dbReference type="EMBL" id="MQT17424.1"/>
    </source>
</evidence>
<feature type="domain" description="EamA" evidence="7">
    <location>
        <begin position="146"/>
        <end position="274"/>
    </location>
</feature>
<dbReference type="InterPro" id="IPR037185">
    <property type="entry name" value="EmrE-like"/>
</dbReference>
<comment type="caution">
    <text evidence="8">The sequence shown here is derived from an EMBL/GenBank/DDBJ whole genome shotgun (WGS) entry which is preliminary data.</text>
</comment>
<dbReference type="PANTHER" id="PTHR22911:SF6">
    <property type="entry name" value="SOLUTE CARRIER FAMILY 35 MEMBER G1"/>
    <property type="match status" value="1"/>
</dbReference>
<dbReference type="RefSeq" id="WP_152577891.1">
    <property type="nucleotide sequence ID" value="NZ_JAATJI010000002.1"/>
</dbReference>
<dbReference type="Pfam" id="PF00892">
    <property type="entry name" value="EamA"/>
    <property type="match status" value="2"/>
</dbReference>
<feature type="transmembrane region" description="Helical" evidence="6">
    <location>
        <begin position="147"/>
        <end position="165"/>
    </location>
</feature>
<organism evidence="8 9">
    <name type="scientific">Sandarakinorhabdus fusca</name>
    <dbReference type="NCBI Taxonomy" id="1439888"/>
    <lineage>
        <taxon>Bacteria</taxon>
        <taxon>Pseudomonadati</taxon>
        <taxon>Pseudomonadota</taxon>
        <taxon>Alphaproteobacteria</taxon>
        <taxon>Sphingomonadales</taxon>
        <taxon>Sphingosinicellaceae</taxon>
        <taxon>Sandarakinorhabdus</taxon>
    </lineage>
</organism>
<evidence type="ECO:0000259" key="7">
    <source>
        <dbReference type="Pfam" id="PF00892"/>
    </source>
</evidence>
<evidence type="ECO:0000256" key="4">
    <source>
        <dbReference type="ARBA" id="ARBA00022989"/>
    </source>
</evidence>